<dbReference type="PANTHER" id="PTHR47123:SF28">
    <property type="entry name" value="F-BOX DOMAIN-CONTAINING PROTEIN"/>
    <property type="match status" value="1"/>
</dbReference>
<feature type="domain" description="F-box" evidence="1">
    <location>
        <begin position="15"/>
        <end position="56"/>
    </location>
</feature>
<dbReference type="Pfam" id="PF03478">
    <property type="entry name" value="Beta-prop_KIB1-4"/>
    <property type="match status" value="1"/>
</dbReference>
<dbReference type="EMBL" id="VOIH02000008">
    <property type="protein sequence ID" value="KAF3440373.1"/>
    <property type="molecule type" value="Genomic_DNA"/>
</dbReference>
<evidence type="ECO:0000313" key="3">
    <source>
        <dbReference type="Proteomes" id="UP000796880"/>
    </source>
</evidence>
<reference evidence="2" key="1">
    <citation type="submission" date="2020-03" db="EMBL/GenBank/DDBJ databases">
        <title>A high-quality chromosome-level genome assembly of a woody plant with both climbing and erect habits, Rhamnella rubrinervis.</title>
        <authorList>
            <person name="Lu Z."/>
            <person name="Yang Y."/>
            <person name="Zhu X."/>
            <person name="Sun Y."/>
        </authorList>
    </citation>
    <scope>NUCLEOTIDE SEQUENCE</scope>
    <source>
        <strain evidence="2">BYM</strain>
        <tissue evidence="2">Leaf</tissue>
    </source>
</reference>
<dbReference type="OrthoDB" id="1725309at2759"/>
<keyword evidence="3" id="KW-1185">Reference proteome</keyword>
<comment type="caution">
    <text evidence="2">The sequence shown here is derived from an EMBL/GenBank/DDBJ whole genome shotgun (WGS) entry which is preliminary data.</text>
</comment>
<dbReference type="PANTHER" id="PTHR47123">
    <property type="entry name" value="F-BOX PROTEIN SKIP23"/>
    <property type="match status" value="1"/>
</dbReference>
<dbReference type="SUPFAM" id="SSF81383">
    <property type="entry name" value="F-box domain"/>
    <property type="match status" value="1"/>
</dbReference>
<dbReference type="InterPro" id="IPR005174">
    <property type="entry name" value="KIB1-4_b-propeller"/>
</dbReference>
<sequence length="427" mass="48372">MTMVVIRSKVNWSELPPELLSMIGKSLDSSIDILRFRSVCSSWRSSTSPFHHSTDHDLPLPLKFPCPFASGKDAFVSESTIYRLEPLHEDDPKPSSSTSVPAKACLVKVEETKSGNYPLCIRRIDGSASPIPKVLSLLDYRMVELGKSNALNYLNGNCSMRGVSKVIRYPDTASISSEDCSIFVIYDGGKLGFAKYGDQKLTLVDDRISDYNDVIVYRGQPYVVDRWGTVSWIDHTSLKLTQFSPTSFGSGGRKHLVESRGELYVVDRYLDSQEKKLAVVEQISHRPHRDFIHRRLRRINTANRSSLPEGKAVDFIVYKLDQEWGKWVEVTDLGSEAFYLNEDMSFSVSASEFEGCKGNCIYYKNQFDSSLFTNARVASVFNLEDRSIGTYHWPRPLCFSNQHLNRRLWIMDCSIKPPTELLTPTVA</sequence>
<dbReference type="Gene3D" id="1.20.1280.50">
    <property type="match status" value="1"/>
</dbReference>
<dbReference type="SMART" id="SM00256">
    <property type="entry name" value="FBOX"/>
    <property type="match status" value="1"/>
</dbReference>
<proteinExistence type="predicted"/>
<organism evidence="2 3">
    <name type="scientific">Rhamnella rubrinervis</name>
    <dbReference type="NCBI Taxonomy" id="2594499"/>
    <lineage>
        <taxon>Eukaryota</taxon>
        <taxon>Viridiplantae</taxon>
        <taxon>Streptophyta</taxon>
        <taxon>Embryophyta</taxon>
        <taxon>Tracheophyta</taxon>
        <taxon>Spermatophyta</taxon>
        <taxon>Magnoliopsida</taxon>
        <taxon>eudicotyledons</taxon>
        <taxon>Gunneridae</taxon>
        <taxon>Pentapetalae</taxon>
        <taxon>rosids</taxon>
        <taxon>fabids</taxon>
        <taxon>Rosales</taxon>
        <taxon>Rhamnaceae</taxon>
        <taxon>rhamnoid group</taxon>
        <taxon>Rhamneae</taxon>
        <taxon>Rhamnella</taxon>
    </lineage>
</organism>
<evidence type="ECO:0000313" key="2">
    <source>
        <dbReference type="EMBL" id="KAF3440373.1"/>
    </source>
</evidence>
<dbReference type="InterPro" id="IPR001810">
    <property type="entry name" value="F-box_dom"/>
</dbReference>
<dbReference type="Proteomes" id="UP000796880">
    <property type="component" value="Unassembled WGS sequence"/>
</dbReference>
<dbReference type="Pfam" id="PF12937">
    <property type="entry name" value="F-box-like"/>
    <property type="match status" value="1"/>
</dbReference>
<dbReference type="InterPro" id="IPR051304">
    <property type="entry name" value="SCF_F-box_domain"/>
</dbReference>
<name>A0A8K0E5H9_9ROSA</name>
<evidence type="ECO:0000259" key="1">
    <source>
        <dbReference type="SMART" id="SM00256"/>
    </source>
</evidence>
<dbReference type="InterPro" id="IPR036047">
    <property type="entry name" value="F-box-like_dom_sf"/>
</dbReference>
<gene>
    <name evidence="2" type="ORF">FNV43_RR18657</name>
</gene>
<accession>A0A8K0E5H9</accession>
<protein>
    <recommendedName>
        <fullName evidence="1">F-box domain-containing protein</fullName>
    </recommendedName>
</protein>
<dbReference type="AlphaFoldDB" id="A0A8K0E5H9"/>